<organism evidence="6 7">
    <name type="scientific">Gossypium arboreum</name>
    <name type="common">Tree cotton</name>
    <name type="synonym">Gossypium nanking</name>
    <dbReference type="NCBI Taxonomy" id="29729"/>
    <lineage>
        <taxon>Eukaryota</taxon>
        <taxon>Viridiplantae</taxon>
        <taxon>Streptophyta</taxon>
        <taxon>Embryophyta</taxon>
        <taxon>Tracheophyta</taxon>
        <taxon>Spermatophyta</taxon>
        <taxon>Magnoliopsida</taxon>
        <taxon>eudicotyledons</taxon>
        <taxon>Gunneridae</taxon>
        <taxon>Pentapetalae</taxon>
        <taxon>rosids</taxon>
        <taxon>malvids</taxon>
        <taxon>Malvales</taxon>
        <taxon>Malvaceae</taxon>
        <taxon>Malvoideae</taxon>
        <taxon>Gossypium</taxon>
    </lineage>
</organism>
<gene>
    <name evidence="6" type="ORF">PVK06_042810</name>
</gene>
<evidence type="ECO:0000256" key="2">
    <source>
        <dbReference type="ARBA" id="ARBA00023015"/>
    </source>
</evidence>
<proteinExistence type="predicted"/>
<evidence type="ECO:0000259" key="5">
    <source>
        <dbReference type="Pfam" id="PF04618"/>
    </source>
</evidence>
<keyword evidence="7" id="KW-1185">Reference proteome</keyword>
<protein>
    <recommendedName>
        <fullName evidence="5">HD-ZIP protein N-terminal domain-containing protein</fullName>
    </recommendedName>
</protein>
<sequence>MDPSEGLRRGLDVNHLTLVVAANVAEEKTVVSSPNNTVLMDFGIRNRSKRGNREVEVEAVETERTSRKAKDNDDNKSTRKKLRLSKEQSAFLEESFKEGSTFNPIIPNIESKLPLLASWFLF</sequence>
<feature type="compositionally biased region" description="Basic and acidic residues" evidence="4">
    <location>
        <begin position="51"/>
        <end position="77"/>
    </location>
</feature>
<evidence type="ECO:0000256" key="4">
    <source>
        <dbReference type="SAM" id="MobiDB-lite"/>
    </source>
</evidence>
<evidence type="ECO:0000256" key="1">
    <source>
        <dbReference type="ARBA" id="ARBA00004123"/>
    </source>
</evidence>
<evidence type="ECO:0000256" key="3">
    <source>
        <dbReference type="ARBA" id="ARBA00023163"/>
    </source>
</evidence>
<reference evidence="6 7" key="1">
    <citation type="submission" date="2023-03" db="EMBL/GenBank/DDBJ databases">
        <title>WGS of Gossypium arboreum.</title>
        <authorList>
            <person name="Yu D."/>
        </authorList>
    </citation>
    <scope>NUCLEOTIDE SEQUENCE [LARGE SCALE GENOMIC DNA]</scope>
    <source>
        <tissue evidence="6">Leaf</tissue>
    </source>
</reference>
<dbReference type="EMBL" id="JARKNE010000012">
    <property type="protein sequence ID" value="KAK5774947.1"/>
    <property type="molecule type" value="Genomic_DNA"/>
</dbReference>
<name>A0ABR0MNV2_GOSAR</name>
<accession>A0ABR0MNV2</accession>
<dbReference type="Proteomes" id="UP001358586">
    <property type="component" value="Chromosome 12"/>
</dbReference>
<dbReference type="InterPro" id="IPR050762">
    <property type="entry name" value="HD-ZIP_Homeobox_LZ_Class_II"/>
</dbReference>
<evidence type="ECO:0000313" key="6">
    <source>
        <dbReference type="EMBL" id="KAK5774947.1"/>
    </source>
</evidence>
<feature type="domain" description="HD-ZIP protein N-terminal" evidence="5">
    <location>
        <begin position="7"/>
        <end position="39"/>
    </location>
</feature>
<keyword evidence="2" id="KW-0805">Transcription regulation</keyword>
<dbReference type="InterPro" id="IPR006712">
    <property type="entry name" value="HD-ZIP_N"/>
</dbReference>
<keyword evidence="3" id="KW-0804">Transcription</keyword>
<comment type="subcellular location">
    <subcellularLocation>
        <location evidence="1">Nucleus</location>
    </subcellularLocation>
</comment>
<dbReference type="Pfam" id="PF04618">
    <property type="entry name" value="HD-ZIP_N"/>
    <property type="match status" value="1"/>
</dbReference>
<comment type="caution">
    <text evidence="6">The sequence shown here is derived from an EMBL/GenBank/DDBJ whole genome shotgun (WGS) entry which is preliminary data.</text>
</comment>
<dbReference type="PANTHER" id="PTHR45714:SF39">
    <property type="entry name" value="HOMEOBOX-LEUCINE ZIPPER PROTEIN HAT14"/>
    <property type="match status" value="1"/>
</dbReference>
<evidence type="ECO:0000313" key="7">
    <source>
        <dbReference type="Proteomes" id="UP001358586"/>
    </source>
</evidence>
<dbReference type="PANTHER" id="PTHR45714">
    <property type="entry name" value="HOMEOBOX-LEUCINE ZIPPER PROTEIN HAT14"/>
    <property type="match status" value="1"/>
</dbReference>
<feature type="region of interest" description="Disordered" evidence="4">
    <location>
        <begin position="50"/>
        <end position="84"/>
    </location>
</feature>